<dbReference type="GO" id="GO:0004014">
    <property type="term" value="F:adenosylmethionine decarboxylase activity"/>
    <property type="evidence" value="ECO:0007669"/>
    <property type="project" value="InterPro"/>
</dbReference>
<keyword evidence="5" id="KW-0732">Signal</keyword>
<evidence type="ECO:0000313" key="7">
    <source>
        <dbReference type="Proteomes" id="UP000770661"/>
    </source>
</evidence>
<dbReference type="GO" id="GO:0008295">
    <property type="term" value="P:spermidine biosynthetic process"/>
    <property type="evidence" value="ECO:0007669"/>
    <property type="project" value="UniProtKB-KW"/>
</dbReference>
<gene>
    <name evidence="6" type="primary">SamDC_1</name>
    <name evidence="6" type="ORF">GWK47_034091</name>
</gene>
<organism evidence="6 7">
    <name type="scientific">Chionoecetes opilio</name>
    <name type="common">Atlantic snow crab</name>
    <name type="synonym">Cancer opilio</name>
    <dbReference type="NCBI Taxonomy" id="41210"/>
    <lineage>
        <taxon>Eukaryota</taxon>
        <taxon>Metazoa</taxon>
        <taxon>Ecdysozoa</taxon>
        <taxon>Arthropoda</taxon>
        <taxon>Crustacea</taxon>
        <taxon>Multicrustacea</taxon>
        <taxon>Malacostraca</taxon>
        <taxon>Eumalacostraca</taxon>
        <taxon>Eucarida</taxon>
        <taxon>Decapoda</taxon>
        <taxon>Pleocyemata</taxon>
        <taxon>Brachyura</taxon>
        <taxon>Eubrachyura</taxon>
        <taxon>Majoidea</taxon>
        <taxon>Majidae</taxon>
        <taxon>Chionoecetes</taxon>
    </lineage>
</organism>
<evidence type="ECO:0000256" key="3">
    <source>
        <dbReference type="ARBA" id="ARBA00023066"/>
    </source>
</evidence>
<dbReference type="OrthoDB" id="1068353at2759"/>
<dbReference type="Pfam" id="PF01536">
    <property type="entry name" value="SAM_decarbox"/>
    <property type="match status" value="1"/>
</dbReference>
<evidence type="ECO:0000256" key="2">
    <source>
        <dbReference type="ARBA" id="ARBA00008466"/>
    </source>
</evidence>
<comment type="similarity">
    <text evidence="2">Belongs to the eukaryotic AdoMetDC family.</text>
</comment>
<accession>A0A8J5CPA2</accession>
<dbReference type="Proteomes" id="UP000770661">
    <property type="component" value="Unassembled WGS sequence"/>
</dbReference>
<keyword evidence="4" id="KW-0620">Polyamine biosynthesis</keyword>
<keyword evidence="7" id="KW-1185">Reference proteome</keyword>
<evidence type="ECO:0000256" key="4">
    <source>
        <dbReference type="ARBA" id="ARBA00023115"/>
    </source>
</evidence>
<keyword evidence="3" id="KW-0745">Spermidine biosynthesis</keyword>
<dbReference type="SUPFAM" id="SSF56276">
    <property type="entry name" value="S-adenosylmethionine decarboxylase"/>
    <property type="match status" value="1"/>
</dbReference>
<sequence length="132" mass="14848">MSWMLMCSVSQACSSLLGDLSLKHVAPPRHSAACCCSFPWRRNMLDMMSFRICTTPGRTSSVQSCKMSPHRTFEDEASMLDQLFAGGRAYCMGSLNRADCWYLYAMSPGRLRYLPNAARHNLPHCLVSSHTF</sequence>
<evidence type="ECO:0000313" key="6">
    <source>
        <dbReference type="EMBL" id="KAG0727713.1"/>
    </source>
</evidence>
<comment type="pathway">
    <text evidence="1">Amine and polyamine biosynthesis; S-adenosylmethioninamine biosynthesis; S-adenosylmethioninamine from S-adenosyl-L-methionine: step 1/1.</text>
</comment>
<dbReference type="AlphaFoldDB" id="A0A8J5CPA2"/>
<evidence type="ECO:0000256" key="5">
    <source>
        <dbReference type="SAM" id="SignalP"/>
    </source>
</evidence>
<dbReference type="InterPro" id="IPR016067">
    <property type="entry name" value="S-AdoMet_deCO2ase_core"/>
</dbReference>
<reference evidence="6" key="1">
    <citation type="submission" date="2020-07" db="EMBL/GenBank/DDBJ databases">
        <title>The High-quality genome of the commercially important snow crab, Chionoecetes opilio.</title>
        <authorList>
            <person name="Jeong J.-H."/>
            <person name="Ryu S."/>
        </authorList>
    </citation>
    <scope>NUCLEOTIDE SEQUENCE</scope>
    <source>
        <strain evidence="6">MADBK_172401_WGS</strain>
        <tissue evidence="6">Digestive gland</tissue>
    </source>
</reference>
<comment type="caution">
    <text evidence="6">The sequence shown here is derived from an EMBL/GenBank/DDBJ whole genome shotgun (WGS) entry which is preliminary data.</text>
</comment>
<protein>
    <submittedName>
        <fullName evidence="6">S-adenosylmethionine decarboxylase proenzyme</fullName>
    </submittedName>
</protein>
<feature type="signal peptide" evidence="5">
    <location>
        <begin position="1"/>
        <end position="15"/>
    </location>
</feature>
<proteinExistence type="inferred from homology"/>
<evidence type="ECO:0000256" key="1">
    <source>
        <dbReference type="ARBA" id="ARBA00004911"/>
    </source>
</evidence>
<dbReference type="Gene3D" id="3.60.90.10">
    <property type="entry name" value="S-adenosylmethionine decarboxylase"/>
    <property type="match status" value="1"/>
</dbReference>
<feature type="chain" id="PRO_5035300395" evidence="5">
    <location>
        <begin position="16"/>
        <end position="132"/>
    </location>
</feature>
<dbReference type="UniPathway" id="UPA00331">
    <property type="reaction ID" value="UER00451"/>
</dbReference>
<dbReference type="InterPro" id="IPR048283">
    <property type="entry name" value="AdoMetDC-like"/>
</dbReference>
<name>A0A8J5CPA2_CHIOP</name>
<dbReference type="EMBL" id="JACEEZ010003045">
    <property type="protein sequence ID" value="KAG0727713.1"/>
    <property type="molecule type" value="Genomic_DNA"/>
</dbReference>